<dbReference type="InterPro" id="IPR004013">
    <property type="entry name" value="PHP_dom"/>
</dbReference>
<dbReference type="PANTHER" id="PTHR32294">
    <property type="entry name" value="DNA POLYMERASE III SUBUNIT ALPHA"/>
    <property type="match status" value="1"/>
</dbReference>
<sequence>MSFVHLHTHSHFSLLDGLTKIDQMVAKAKASKMPALALTDHGVLYGAIDFYKKTRRAGIKPIIGVEAYVAPNQHTDKRPKIDTNPYHIILLAKNYEGYKNLVKLVSISHLQGYYYKPRIDWELLQTHHQGLIALSGCLVGQVARLILDDKLEQAIKVAGDYRDLFGEGNYYLEVQKHPNLPDQQLVNDGVKVIGKKLGIPIVATVDSHYCDPDDNLAHDIELCIQTKKLLSDKDRMSFMGDDFSLKTPEQVKADWPDNPEYIKNTLKIADQCDLELKLGGTTLPEYPLPDEVTADAELRRLCDAGAQYRYGVVLDKLDPNVKGRLNYELTVIANMGFASYFLIVQDFINWAKDQGIVVGPGRGSAAGSLVAYLTRITDIDPIKYDLLFERFLNPERVSMPDIDTDFSDTRRDEVLRYVEQKYGQDHVAQIITFGTMAARAAIRDVGRVLGLPYSYCDRAAKLIPMGMTLEEATKRIPEVKALFLEADGRKLIENAKRLEGCVRHASTHACGVVVTKKPVDEYCPRQFGTDEGSIVTQYEMHAIEDLGLLKIDFLGLKNLTLIENTLEILHQADRTELTIEEIPLEDKKTFDLLQRGETTGVFQLESSGMRRYLKMLRPTELEDIIAMVSLYRPGPMELIPDYIAGKHGLKVPEYLDPKLKPILEKTYGIAVYQEQVMEIARKLAGFSYAEADVLRKAVGKKIAKLLKEQEKKMIDGMVENKIKESVAKKIWEFILPFARYGFNRSHAACYAMIAYRTAYLKAHYPTAFMASLLTADQHDVDRISVLVEECRQMDIEVLPPDINQSFSTFTSIYAEGEPTKTIRFGLGAVKNVGDAVIREIIKERKEFGPYKDLVDFLSRVKSKDLNKKSLTSLIQSGCLDSFGERNALLLNIDKMLQFIKTINQDADSNQISLFGMMADEASLPTLNLDEVEPATDKQKLAWEKELLGLYISAHPLKEFAGSLEDVVTPISQIMAETDDPRRSYRVAAVINTSKRITTKKGDPMLFAKVEDMSSSIEVLVFPTILQQNPSLWEDDSLVIMNCRVSDKDGELKLICASVEQLVIENIESVIDKLDQAAANEAPRYGNSPTRSFAPRPKTKPSAPAAGQITISAPSAMTAELADRMKRLFCKYPGDYQVNLIVTQNDEEKRVATNYRVNCTLAFKDELESLIGDNDVIIEEGSVTK</sequence>
<dbReference type="EMBL" id="PEZZ01000001">
    <property type="protein sequence ID" value="PIS05640.1"/>
    <property type="molecule type" value="Genomic_DNA"/>
</dbReference>
<organism evidence="9 10">
    <name type="scientific">Candidatus Buchananbacteria bacterium CG10_big_fil_rev_8_21_14_0_10_42_9</name>
    <dbReference type="NCBI Taxonomy" id="1974526"/>
    <lineage>
        <taxon>Bacteria</taxon>
        <taxon>Candidatus Buchananiibacteriota</taxon>
    </lineage>
</organism>
<protein>
    <recommendedName>
        <fullName evidence="1">DNA-directed DNA polymerase</fullName>
        <ecNumber evidence="1">2.7.7.7</ecNumber>
    </recommendedName>
</protein>
<dbReference type="Pfam" id="PF02811">
    <property type="entry name" value="PHP"/>
    <property type="match status" value="1"/>
</dbReference>
<comment type="catalytic activity">
    <reaction evidence="6">
        <text>DNA(n) + a 2'-deoxyribonucleoside 5'-triphosphate = DNA(n+1) + diphosphate</text>
        <dbReference type="Rhea" id="RHEA:22508"/>
        <dbReference type="Rhea" id="RHEA-COMP:17339"/>
        <dbReference type="Rhea" id="RHEA-COMP:17340"/>
        <dbReference type="ChEBI" id="CHEBI:33019"/>
        <dbReference type="ChEBI" id="CHEBI:61560"/>
        <dbReference type="ChEBI" id="CHEBI:173112"/>
        <dbReference type="EC" id="2.7.7.7"/>
    </reaction>
</comment>
<dbReference type="GO" id="GO:0008408">
    <property type="term" value="F:3'-5' exonuclease activity"/>
    <property type="evidence" value="ECO:0007669"/>
    <property type="project" value="InterPro"/>
</dbReference>
<feature type="domain" description="Polymerase/histidinol phosphatase N-terminal" evidence="8">
    <location>
        <begin position="4"/>
        <end position="71"/>
    </location>
</feature>
<dbReference type="Gene3D" id="1.10.10.1600">
    <property type="entry name" value="Bacterial DNA polymerase III alpha subunit, thumb domain"/>
    <property type="match status" value="1"/>
</dbReference>
<dbReference type="GO" id="GO:0003887">
    <property type="term" value="F:DNA-directed DNA polymerase activity"/>
    <property type="evidence" value="ECO:0007669"/>
    <property type="project" value="UniProtKB-KW"/>
</dbReference>
<dbReference type="InterPro" id="IPR029460">
    <property type="entry name" value="DNAPol_HHH"/>
</dbReference>
<evidence type="ECO:0000313" key="9">
    <source>
        <dbReference type="EMBL" id="PIS05640.1"/>
    </source>
</evidence>
<evidence type="ECO:0000256" key="1">
    <source>
        <dbReference type="ARBA" id="ARBA00012417"/>
    </source>
</evidence>
<dbReference type="CDD" id="cd04485">
    <property type="entry name" value="DnaE_OBF"/>
    <property type="match status" value="1"/>
</dbReference>
<name>A0A2H0W4R1_9BACT</name>
<evidence type="ECO:0000256" key="5">
    <source>
        <dbReference type="ARBA" id="ARBA00022932"/>
    </source>
</evidence>
<dbReference type="NCBIfam" id="TIGR00594">
    <property type="entry name" value="polc"/>
    <property type="match status" value="1"/>
</dbReference>
<proteinExistence type="predicted"/>
<evidence type="ECO:0000256" key="6">
    <source>
        <dbReference type="ARBA" id="ARBA00049244"/>
    </source>
</evidence>
<dbReference type="Gene3D" id="3.20.20.140">
    <property type="entry name" value="Metal-dependent hydrolases"/>
    <property type="match status" value="1"/>
</dbReference>
<dbReference type="Proteomes" id="UP000230935">
    <property type="component" value="Unassembled WGS sequence"/>
</dbReference>
<dbReference type="EC" id="2.7.7.7" evidence="1"/>
<keyword evidence="3" id="KW-0548">Nucleotidyltransferase</keyword>
<dbReference type="Gene3D" id="1.10.150.870">
    <property type="match status" value="1"/>
</dbReference>
<dbReference type="InterPro" id="IPR016195">
    <property type="entry name" value="Pol/histidinol_Pase-like"/>
</dbReference>
<dbReference type="Pfam" id="PF17657">
    <property type="entry name" value="DNA_pol3_finger"/>
    <property type="match status" value="1"/>
</dbReference>
<dbReference type="InterPro" id="IPR004805">
    <property type="entry name" value="DnaE2/DnaE/PolC"/>
</dbReference>
<dbReference type="PANTHER" id="PTHR32294:SF0">
    <property type="entry name" value="DNA POLYMERASE III SUBUNIT ALPHA"/>
    <property type="match status" value="1"/>
</dbReference>
<dbReference type="InterPro" id="IPR040982">
    <property type="entry name" value="DNA_pol3_finger"/>
</dbReference>
<comment type="caution">
    <text evidence="9">The sequence shown here is derived from an EMBL/GenBank/DDBJ whole genome shotgun (WGS) entry which is preliminary data.</text>
</comment>
<evidence type="ECO:0000256" key="4">
    <source>
        <dbReference type="ARBA" id="ARBA00022705"/>
    </source>
</evidence>
<keyword evidence="5" id="KW-0239">DNA-directed DNA polymerase</keyword>
<dbReference type="SMART" id="SM00481">
    <property type="entry name" value="POLIIIAc"/>
    <property type="match status" value="1"/>
</dbReference>
<gene>
    <name evidence="9" type="ORF">COT81_00135</name>
</gene>
<keyword evidence="4" id="KW-0235">DNA replication</keyword>
<dbReference type="AlphaFoldDB" id="A0A2H0W4R1"/>
<dbReference type="NCBIfam" id="NF005298">
    <property type="entry name" value="PRK06826.1"/>
    <property type="match status" value="1"/>
</dbReference>
<dbReference type="CDD" id="cd12113">
    <property type="entry name" value="PHP_PolIIIA_DnaE3"/>
    <property type="match status" value="1"/>
</dbReference>
<evidence type="ECO:0000256" key="7">
    <source>
        <dbReference type="SAM" id="MobiDB-lite"/>
    </source>
</evidence>
<evidence type="ECO:0000259" key="8">
    <source>
        <dbReference type="SMART" id="SM00481"/>
    </source>
</evidence>
<evidence type="ECO:0000256" key="2">
    <source>
        <dbReference type="ARBA" id="ARBA00022679"/>
    </source>
</evidence>
<dbReference type="InterPro" id="IPR011708">
    <property type="entry name" value="DNA_pol3_alpha_NTPase_dom"/>
</dbReference>
<dbReference type="Pfam" id="PF14579">
    <property type="entry name" value="HHH_6"/>
    <property type="match status" value="1"/>
</dbReference>
<accession>A0A2H0W4R1</accession>
<feature type="region of interest" description="Disordered" evidence="7">
    <location>
        <begin position="1080"/>
        <end position="1105"/>
    </location>
</feature>
<keyword evidence="2" id="KW-0808">Transferase</keyword>
<dbReference type="InterPro" id="IPR041931">
    <property type="entry name" value="DNA_pol3_alpha_thumb_dom"/>
</dbReference>
<dbReference type="NCBIfam" id="NF004226">
    <property type="entry name" value="PRK05673.1"/>
    <property type="match status" value="1"/>
</dbReference>
<dbReference type="Pfam" id="PF07733">
    <property type="entry name" value="DNA_pol3_alpha"/>
    <property type="match status" value="1"/>
</dbReference>
<evidence type="ECO:0000313" key="10">
    <source>
        <dbReference type="Proteomes" id="UP000230935"/>
    </source>
</evidence>
<reference evidence="10" key="1">
    <citation type="submission" date="2017-09" db="EMBL/GenBank/DDBJ databases">
        <title>Depth-based differentiation of microbial function through sediment-hosted aquifers and enrichment of novel symbionts in the deep terrestrial subsurface.</title>
        <authorList>
            <person name="Probst A.J."/>
            <person name="Ladd B."/>
            <person name="Jarett J.K."/>
            <person name="Geller-Mcgrath D.E."/>
            <person name="Sieber C.M.K."/>
            <person name="Emerson J.B."/>
            <person name="Anantharaman K."/>
            <person name="Thomas B.C."/>
            <person name="Malmstrom R."/>
            <person name="Stieglmeier M."/>
            <person name="Klingl A."/>
            <person name="Woyke T."/>
            <person name="Ryan C.M."/>
            <person name="Banfield J.F."/>
        </authorList>
    </citation>
    <scope>NUCLEOTIDE SEQUENCE [LARGE SCALE GENOMIC DNA]</scope>
</reference>
<dbReference type="GO" id="GO:0006260">
    <property type="term" value="P:DNA replication"/>
    <property type="evidence" value="ECO:0007669"/>
    <property type="project" value="UniProtKB-KW"/>
</dbReference>
<dbReference type="SUPFAM" id="SSF89550">
    <property type="entry name" value="PHP domain-like"/>
    <property type="match status" value="1"/>
</dbReference>
<dbReference type="InterPro" id="IPR003141">
    <property type="entry name" value="Pol/His_phosphatase_N"/>
</dbReference>
<evidence type="ECO:0000256" key="3">
    <source>
        <dbReference type="ARBA" id="ARBA00022695"/>
    </source>
</evidence>